<gene>
    <name evidence="1" type="ORF">Fot_30849</name>
</gene>
<accession>A0ABD1T3B5</accession>
<evidence type="ECO:0000313" key="1">
    <source>
        <dbReference type="EMBL" id="KAL2507202.1"/>
    </source>
</evidence>
<dbReference type="Proteomes" id="UP001604277">
    <property type="component" value="Unassembled WGS sequence"/>
</dbReference>
<dbReference type="PANTHER" id="PTHR36024:SF1">
    <property type="entry name" value="OS11G0246900 PROTEIN"/>
    <property type="match status" value="1"/>
</dbReference>
<proteinExistence type="predicted"/>
<organism evidence="1 2">
    <name type="scientific">Forsythia ovata</name>
    <dbReference type="NCBI Taxonomy" id="205694"/>
    <lineage>
        <taxon>Eukaryota</taxon>
        <taxon>Viridiplantae</taxon>
        <taxon>Streptophyta</taxon>
        <taxon>Embryophyta</taxon>
        <taxon>Tracheophyta</taxon>
        <taxon>Spermatophyta</taxon>
        <taxon>Magnoliopsida</taxon>
        <taxon>eudicotyledons</taxon>
        <taxon>Gunneridae</taxon>
        <taxon>Pentapetalae</taxon>
        <taxon>asterids</taxon>
        <taxon>lamiids</taxon>
        <taxon>Lamiales</taxon>
        <taxon>Oleaceae</taxon>
        <taxon>Forsythieae</taxon>
        <taxon>Forsythia</taxon>
    </lineage>
</organism>
<dbReference type="EMBL" id="JBFOLJ010000009">
    <property type="protein sequence ID" value="KAL2507202.1"/>
    <property type="molecule type" value="Genomic_DNA"/>
</dbReference>
<dbReference type="InterPro" id="IPR044956">
    <property type="entry name" value="SKIP35"/>
</dbReference>
<sequence>MFQCLKHLGRKASLDVDFGVADSTEKKLKSRLAASDSEIGKNESKLIRRDGVESGRLFQDAVSSHDWGLSESLIFLADLKTLNDALHFFEFILVLEHTTRIVWNYGVD</sequence>
<dbReference type="AlphaFoldDB" id="A0ABD1T3B5"/>
<keyword evidence="2" id="KW-1185">Reference proteome</keyword>
<evidence type="ECO:0000313" key="2">
    <source>
        <dbReference type="Proteomes" id="UP001604277"/>
    </source>
</evidence>
<comment type="caution">
    <text evidence="1">The sequence shown here is derived from an EMBL/GenBank/DDBJ whole genome shotgun (WGS) entry which is preliminary data.</text>
</comment>
<reference evidence="2" key="1">
    <citation type="submission" date="2024-07" db="EMBL/GenBank/DDBJ databases">
        <title>Two chromosome-level genome assemblies of Korean endemic species Abeliophyllum distichum and Forsythia ovata (Oleaceae).</title>
        <authorList>
            <person name="Jang H."/>
        </authorList>
    </citation>
    <scope>NUCLEOTIDE SEQUENCE [LARGE SCALE GENOMIC DNA]</scope>
</reference>
<protein>
    <submittedName>
        <fullName evidence="1">Uncharacterized protein</fullName>
    </submittedName>
</protein>
<dbReference type="PANTHER" id="PTHR36024">
    <property type="entry name" value="ANKYRIN REPEAT PROTEIN SKIP35"/>
    <property type="match status" value="1"/>
</dbReference>
<name>A0ABD1T3B5_9LAMI</name>